<proteinExistence type="predicted"/>
<dbReference type="GO" id="GO:0030014">
    <property type="term" value="C:CCR4-NOT complex"/>
    <property type="evidence" value="ECO:0007669"/>
    <property type="project" value="InterPro"/>
</dbReference>
<dbReference type="Pfam" id="PF10155">
    <property type="entry name" value="CNOT11"/>
    <property type="match status" value="1"/>
</dbReference>
<evidence type="ECO:0000313" key="5">
    <source>
        <dbReference type="EMBL" id="KAJ3439498.1"/>
    </source>
</evidence>
<dbReference type="EMBL" id="JANTQA010000032">
    <property type="protein sequence ID" value="KAJ3439498.1"/>
    <property type="molecule type" value="Genomic_DNA"/>
</dbReference>
<evidence type="ECO:0000256" key="3">
    <source>
        <dbReference type="PROSITE-ProRule" id="PRU00339"/>
    </source>
</evidence>
<dbReference type="InterPro" id="IPR011990">
    <property type="entry name" value="TPR-like_helical_dom_sf"/>
</dbReference>
<feature type="repeat" description="TPR" evidence="3">
    <location>
        <begin position="655"/>
        <end position="688"/>
    </location>
</feature>
<evidence type="ECO:0000256" key="1">
    <source>
        <dbReference type="ARBA" id="ARBA00022737"/>
    </source>
</evidence>
<name>A0AAV7ZCP5_9EUKA</name>
<protein>
    <recommendedName>
        <fullName evidence="7">Tetratricopeptide repeat protein</fullName>
    </recommendedName>
</protein>
<dbReference type="InterPro" id="IPR050498">
    <property type="entry name" value="Ycf3"/>
</dbReference>
<dbReference type="Pfam" id="PF13181">
    <property type="entry name" value="TPR_8"/>
    <property type="match status" value="3"/>
</dbReference>
<gene>
    <name evidence="5" type="ORF">M0812_15530</name>
</gene>
<dbReference type="Proteomes" id="UP001146793">
    <property type="component" value="Unassembled WGS sequence"/>
</dbReference>
<dbReference type="PANTHER" id="PTHR44858">
    <property type="entry name" value="TETRATRICOPEPTIDE REPEAT PROTEIN 6"/>
    <property type="match status" value="1"/>
</dbReference>
<dbReference type="PROSITE" id="PS50293">
    <property type="entry name" value="TPR_REGION"/>
    <property type="match status" value="2"/>
</dbReference>
<feature type="repeat" description="TPR" evidence="3">
    <location>
        <begin position="621"/>
        <end position="654"/>
    </location>
</feature>
<evidence type="ECO:0000256" key="2">
    <source>
        <dbReference type="ARBA" id="ARBA00022803"/>
    </source>
</evidence>
<evidence type="ECO:0008006" key="7">
    <source>
        <dbReference type="Google" id="ProtNLM"/>
    </source>
</evidence>
<reference evidence="5" key="1">
    <citation type="submission" date="2022-08" db="EMBL/GenBank/DDBJ databases">
        <title>Novel sulphate-reducing endosymbionts in the free-living metamonad Anaeramoeba.</title>
        <authorList>
            <person name="Jerlstrom-Hultqvist J."/>
            <person name="Cepicka I."/>
            <person name="Gallot-Lavallee L."/>
            <person name="Salas-Leiva D."/>
            <person name="Curtis B.A."/>
            <person name="Zahonova K."/>
            <person name="Pipaliya S."/>
            <person name="Dacks J."/>
            <person name="Roger A.J."/>
        </authorList>
    </citation>
    <scope>NUCLEOTIDE SEQUENCE</scope>
    <source>
        <strain evidence="5">Busselton2</strain>
    </source>
</reference>
<evidence type="ECO:0000256" key="4">
    <source>
        <dbReference type="SAM" id="MobiDB-lite"/>
    </source>
</evidence>
<dbReference type="PANTHER" id="PTHR44858:SF1">
    <property type="entry name" value="UDP-N-ACETYLGLUCOSAMINE--PEPTIDE N-ACETYLGLUCOSAMINYLTRANSFERASE SPINDLY-RELATED"/>
    <property type="match status" value="1"/>
</dbReference>
<feature type="repeat" description="TPR" evidence="3">
    <location>
        <begin position="587"/>
        <end position="620"/>
    </location>
</feature>
<feature type="repeat" description="TPR" evidence="3">
    <location>
        <begin position="868"/>
        <end position="901"/>
    </location>
</feature>
<dbReference type="InterPro" id="IPR019312">
    <property type="entry name" value="CNOT11"/>
</dbReference>
<dbReference type="SMART" id="SM00028">
    <property type="entry name" value="TPR"/>
    <property type="match status" value="10"/>
</dbReference>
<feature type="repeat" description="TPR" evidence="3">
    <location>
        <begin position="689"/>
        <end position="722"/>
    </location>
</feature>
<dbReference type="InterPro" id="IPR019734">
    <property type="entry name" value="TPR_rpt"/>
</dbReference>
<dbReference type="SUPFAM" id="SSF48452">
    <property type="entry name" value="TPR-like"/>
    <property type="match status" value="2"/>
</dbReference>
<feature type="repeat" description="TPR" evidence="3">
    <location>
        <begin position="758"/>
        <end position="791"/>
    </location>
</feature>
<keyword evidence="1" id="KW-0677">Repeat</keyword>
<comment type="caution">
    <text evidence="5">The sequence shown here is derived from an EMBL/GenBank/DDBJ whole genome shotgun (WGS) entry which is preliminary data.</text>
</comment>
<accession>A0AAV7ZCP5</accession>
<organism evidence="5 6">
    <name type="scientific">Anaeramoeba flamelloides</name>
    <dbReference type="NCBI Taxonomy" id="1746091"/>
    <lineage>
        <taxon>Eukaryota</taxon>
        <taxon>Metamonada</taxon>
        <taxon>Anaeramoebidae</taxon>
        <taxon>Anaeramoeba</taxon>
    </lineage>
</organism>
<dbReference type="SUPFAM" id="SSF81901">
    <property type="entry name" value="HCP-like"/>
    <property type="match status" value="1"/>
</dbReference>
<feature type="repeat" description="TPR" evidence="3">
    <location>
        <begin position="484"/>
        <end position="517"/>
    </location>
</feature>
<dbReference type="Pfam" id="PF13414">
    <property type="entry name" value="TPR_11"/>
    <property type="match status" value="1"/>
</dbReference>
<keyword evidence="2 3" id="KW-0802">TPR repeat</keyword>
<dbReference type="AlphaFoldDB" id="A0AAV7ZCP5"/>
<sequence length="918" mass="106134">MNSFLQLEELTKLQKLLHDQSTPFQNLGRKVTQNFSNEQHFSVCSVLTIMLRDDLLPGEERIVALFLLLHLSPLGSELKTDEKQKQQQDSKNKKKQLSVALPPFLPVLLNIAQNSQKFNETQFEAFFVTIGLSDPNSDLFKQRPNQIGVNNIERLKKYFPESSKIDLQVIFTKFSQIESEIPLVNKMGVGSSVPDPEKGKESKKNVEDLIQYQFNTNEFKPPFVRPSPSILQILDNELIWIDYEDETLLPIWDQSITNVKSNNDQFKNLLKKAFTSQLSQPEQQQIILRLENEPKLLEDSEITPNKVKDLAEKNPIISFEILKRFSEDEEKINRYLESFIQTKVTLHSMEVINKLSGVVKKLNQEFLNRFVSNCISSCREIKDKYVQGRHVRLVCAFIRSLMNNSQLDVKSMYTELQSFCRKKKKKNQKQKQNKKQNNKSKNQKRKKQQKSKNPKQNQNQKDKPKPKLGISQGLINSGITLTEKNDHFQQGEVQAKCGKYELSLSSYSKAIELSPEKPEFFYSRALIYSITGKAGLSVNDLTRVIELNPKSVEAFSLRGNIYLSQLQDLELAKKDLVATTKIDPRHSEAWSDLGVVYDQEHNLERAIECFDNAIKYDPKVASYYTNKSKSLNTGGKFEEALQCIEKSINLDPNKSDIWFEKGNSLLFLDQINEAIGCFNKAIEINPKEFIYYAGRASVYSMMENFEKSIQDYSKVIELNPQEKNKFIFERGVVLLSAKQANKALNDFDYLLKSEPLNAQFLNMRGCVHDMLGSFENSLKDFKSASIIDPKNSLYSYNTDEVLFRYEKWDQAKEQFLLAKKTLIEDDEDDDLETIINAALSIIDGELEKAIELFTQVIEKEQEDEQDIIECYYFRGRAYEELNKMDFAIKNYNKVLQLNPDFNPVKDRLNSILNKNEKK</sequence>
<dbReference type="Pfam" id="PF00515">
    <property type="entry name" value="TPR_1"/>
    <property type="match status" value="2"/>
</dbReference>
<feature type="region of interest" description="Disordered" evidence="4">
    <location>
        <begin position="422"/>
        <end position="470"/>
    </location>
</feature>
<feature type="compositionally biased region" description="Basic residues" evidence="4">
    <location>
        <begin position="422"/>
        <end position="453"/>
    </location>
</feature>
<dbReference type="Gene3D" id="1.25.40.10">
    <property type="entry name" value="Tetratricopeptide repeat domain"/>
    <property type="match status" value="5"/>
</dbReference>
<evidence type="ECO:0000313" key="6">
    <source>
        <dbReference type="Proteomes" id="UP001146793"/>
    </source>
</evidence>
<dbReference type="PROSITE" id="PS50005">
    <property type="entry name" value="TPR"/>
    <property type="match status" value="7"/>
</dbReference>